<dbReference type="RefSeq" id="WP_071657859.1">
    <property type="nucleotide sequence ID" value="NZ_MLCF01000109.1"/>
</dbReference>
<keyword evidence="9" id="KW-1185">Reference proteome</keyword>
<reference evidence="8 9" key="1">
    <citation type="submission" date="2016-10" db="EMBL/GenBank/DDBJ databases">
        <title>Genome sequence of Streptomyces gilvigriseus MUSC 26.</title>
        <authorList>
            <person name="Lee L.-H."/>
            <person name="Ser H.-L."/>
        </authorList>
    </citation>
    <scope>NUCLEOTIDE SEQUENCE [LARGE SCALE GENOMIC DNA]</scope>
    <source>
        <strain evidence="8 9">MUSC 26</strain>
    </source>
</reference>
<dbReference type="STRING" id="1428644.BIV57_17620"/>
<accession>A0A1J7C3P3</accession>
<dbReference type="GO" id="GO:0016301">
    <property type="term" value="F:kinase activity"/>
    <property type="evidence" value="ECO:0007669"/>
    <property type="project" value="UniProtKB-KW"/>
</dbReference>
<evidence type="ECO:0000256" key="3">
    <source>
        <dbReference type="ARBA" id="ARBA00022679"/>
    </source>
</evidence>
<dbReference type="InterPro" id="IPR043129">
    <property type="entry name" value="ATPase_NBD"/>
</dbReference>
<gene>
    <name evidence="8" type="ORF">BIV57_17620</name>
</gene>
<dbReference type="PANTHER" id="PTHR43095">
    <property type="entry name" value="SUGAR KINASE"/>
    <property type="match status" value="1"/>
</dbReference>
<feature type="region of interest" description="Disordered" evidence="5">
    <location>
        <begin position="49"/>
        <end position="72"/>
    </location>
</feature>
<sequence>MRPTTTPSEPDRTADGSASPPAPSSGVVVGIDVATANVRVLCVDPADGRVAATGGAPLPPPERGPGGRAEQDARAWWPAVAAALRKATSQLPRGGREVLGLAVSATSGTIVLADGAGEPLGPALMYDDRRAADRNALAQQAAAPRWAELGISVGPTAALGRIAELAAATPSGAPGARRLLHTPDLLGLHLTGHPVPVDWSHTLKSGYDPLRGEWAAEALDALGIPAHWLPEVLPPASLAGRVCAGAAAETGLPAGAPVRLGMTDGCCGQLATGAVSPGQFVGILGTTYVLKGVTEQLVKDPSGALYSHRHPDGWWLPGGASNTGGEALADTPAEKLAALDEAAARLGPAPFAAYPLRREGERFPFVSGAARGFSLGRGDDEAVRHRAALEGVAFLERLALERVRALGVTVEAPLSTAGGGSRSGLWNRIRATALGIPLRVVDRAETAAGAALLAAVGGPHPDLASAAAAMVGPGRLVHPDPAERDALDASYAALTAALRERGWLS</sequence>
<feature type="domain" description="Carbohydrate kinase FGGY C-terminal" evidence="7">
    <location>
        <begin position="284"/>
        <end position="456"/>
    </location>
</feature>
<evidence type="ECO:0000256" key="1">
    <source>
        <dbReference type="ARBA" id="ARBA00009156"/>
    </source>
</evidence>
<proteinExistence type="inferred from homology"/>
<feature type="region of interest" description="Disordered" evidence="5">
    <location>
        <begin position="1"/>
        <end position="25"/>
    </location>
</feature>
<dbReference type="InterPro" id="IPR018485">
    <property type="entry name" value="FGGY_C"/>
</dbReference>
<protein>
    <submittedName>
        <fullName evidence="8">Carbohydrate kinase</fullName>
    </submittedName>
</protein>
<keyword evidence="2" id="KW-0859">Xylose metabolism</keyword>
<name>A0A1J7C3P3_9ACTN</name>
<dbReference type="Gene3D" id="3.30.420.40">
    <property type="match status" value="2"/>
</dbReference>
<keyword evidence="4 8" id="KW-0418">Kinase</keyword>
<dbReference type="InterPro" id="IPR000577">
    <property type="entry name" value="Carb_kinase_FGGY"/>
</dbReference>
<dbReference type="PIRSF" id="PIRSF000538">
    <property type="entry name" value="GlpK"/>
    <property type="match status" value="1"/>
</dbReference>
<evidence type="ECO:0000313" key="9">
    <source>
        <dbReference type="Proteomes" id="UP000243342"/>
    </source>
</evidence>
<dbReference type="Pfam" id="PF00370">
    <property type="entry name" value="FGGY_N"/>
    <property type="match status" value="1"/>
</dbReference>
<dbReference type="Pfam" id="PF02782">
    <property type="entry name" value="FGGY_C"/>
    <property type="match status" value="1"/>
</dbReference>
<comment type="similarity">
    <text evidence="1">Belongs to the FGGY kinase family.</text>
</comment>
<dbReference type="SUPFAM" id="SSF53067">
    <property type="entry name" value="Actin-like ATPase domain"/>
    <property type="match status" value="2"/>
</dbReference>
<dbReference type="InterPro" id="IPR050406">
    <property type="entry name" value="FGGY_Carb_Kinase"/>
</dbReference>
<dbReference type="EMBL" id="MLCF01000109">
    <property type="protein sequence ID" value="OIV36180.1"/>
    <property type="molecule type" value="Genomic_DNA"/>
</dbReference>
<evidence type="ECO:0000256" key="5">
    <source>
        <dbReference type="SAM" id="MobiDB-lite"/>
    </source>
</evidence>
<evidence type="ECO:0000256" key="2">
    <source>
        <dbReference type="ARBA" id="ARBA00022629"/>
    </source>
</evidence>
<keyword evidence="2" id="KW-0119">Carbohydrate metabolism</keyword>
<evidence type="ECO:0000259" key="7">
    <source>
        <dbReference type="Pfam" id="PF02782"/>
    </source>
</evidence>
<feature type="domain" description="Carbohydrate kinase FGGY N-terminal" evidence="6">
    <location>
        <begin position="28"/>
        <end position="269"/>
    </location>
</feature>
<dbReference type="OrthoDB" id="9805576at2"/>
<evidence type="ECO:0000256" key="4">
    <source>
        <dbReference type="ARBA" id="ARBA00022777"/>
    </source>
</evidence>
<comment type="caution">
    <text evidence="8">The sequence shown here is derived from an EMBL/GenBank/DDBJ whole genome shotgun (WGS) entry which is preliminary data.</text>
</comment>
<evidence type="ECO:0000313" key="8">
    <source>
        <dbReference type="EMBL" id="OIV36180.1"/>
    </source>
</evidence>
<dbReference type="CDD" id="cd07783">
    <property type="entry name" value="ASKHA_NBD_FGGY_SePSK_AtXK1-like"/>
    <property type="match status" value="1"/>
</dbReference>
<evidence type="ECO:0000259" key="6">
    <source>
        <dbReference type="Pfam" id="PF00370"/>
    </source>
</evidence>
<feature type="compositionally biased region" description="Low complexity" evidence="5">
    <location>
        <begin position="15"/>
        <end position="25"/>
    </location>
</feature>
<dbReference type="AlphaFoldDB" id="A0A1J7C3P3"/>
<keyword evidence="3" id="KW-0808">Transferase</keyword>
<organism evidence="8 9">
    <name type="scientific">Mangrovactinospora gilvigrisea</name>
    <dbReference type="NCBI Taxonomy" id="1428644"/>
    <lineage>
        <taxon>Bacteria</taxon>
        <taxon>Bacillati</taxon>
        <taxon>Actinomycetota</taxon>
        <taxon>Actinomycetes</taxon>
        <taxon>Kitasatosporales</taxon>
        <taxon>Streptomycetaceae</taxon>
        <taxon>Mangrovactinospora</taxon>
    </lineage>
</organism>
<dbReference type="InterPro" id="IPR018484">
    <property type="entry name" value="FGGY_N"/>
</dbReference>
<dbReference type="GO" id="GO:0042732">
    <property type="term" value="P:D-xylose metabolic process"/>
    <property type="evidence" value="ECO:0007669"/>
    <property type="project" value="UniProtKB-KW"/>
</dbReference>
<dbReference type="Proteomes" id="UP000243342">
    <property type="component" value="Unassembled WGS sequence"/>
</dbReference>
<dbReference type="PANTHER" id="PTHR43095:SF5">
    <property type="entry name" value="XYLULOSE KINASE"/>
    <property type="match status" value="1"/>
</dbReference>